<dbReference type="KEGG" id="nah:F5544_31960"/>
<evidence type="ECO:0000259" key="5">
    <source>
        <dbReference type="SMART" id="SM00824"/>
    </source>
</evidence>
<dbReference type="Gene3D" id="3.40.50.1820">
    <property type="entry name" value="alpha/beta hydrolase"/>
    <property type="match status" value="1"/>
</dbReference>
<evidence type="ECO:0000256" key="4">
    <source>
        <dbReference type="ARBA" id="ARBA00024293"/>
    </source>
</evidence>
<dbReference type="SMART" id="SM00824">
    <property type="entry name" value="PKS_TE"/>
    <property type="match status" value="1"/>
</dbReference>
<evidence type="ECO:0000256" key="1">
    <source>
        <dbReference type="ARBA" id="ARBA00007169"/>
    </source>
</evidence>
<dbReference type="PANTHER" id="PTHR11487:SF0">
    <property type="entry name" value="S-ACYL FATTY ACID SYNTHASE THIOESTERASE, MEDIUM CHAIN"/>
    <property type="match status" value="1"/>
</dbReference>
<dbReference type="Pfam" id="PF00975">
    <property type="entry name" value="Thioesterase"/>
    <property type="match status" value="1"/>
</dbReference>
<evidence type="ECO:0000256" key="2">
    <source>
        <dbReference type="ARBA" id="ARBA00015007"/>
    </source>
</evidence>
<reference evidence="6 7" key="1">
    <citation type="journal article" date="2019" name="ACS Chem. Biol.">
        <title>Identification and Mobilization of a Cryptic Antibiotic Biosynthesis Gene Locus from a Human-Pathogenic Nocardia Isolate.</title>
        <authorList>
            <person name="Herisse M."/>
            <person name="Ishida K."/>
            <person name="Porter J.L."/>
            <person name="Howden B."/>
            <person name="Hertweck C."/>
            <person name="Stinear T.P."/>
            <person name="Pidot S.J."/>
        </authorList>
    </citation>
    <scope>NUCLEOTIDE SEQUENCE [LARGE SCALE GENOMIC DNA]</scope>
    <source>
        <strain evidence="6 7">AUSMDU00012717</strain>
    </source>
</reference>
<dbReference type="RefSeq" id="WP_167476671.1">
    <property type="nucleotide sequence ID" value="NZ_CP046172.1"/>
</dbReference>
<evidence type="ECO:0000313" key="6">
    <source>
        <dbReference type="EMBL" id="QIS14231.1"/>
    </source>
</evidence>
<proteinExistence type="inferred from homology"/>
<organism evidence="6 7">
    <name type="scientific">Nocardia arthritidis</name>
    <dbReference type="NCBI Taxonomy" id="228602"/>
    <lineage>
        <taxon>Bacteria</taxon>
        <taxon>Bacillati</taxon>
        <taxon>Actinomycetota</taxon>
        <taxon>Actinomycetes</taxon>
        <taxon>Mycobacteriales</taxon>
        <taxon>Nocardiaceae</taxon>
        <taxon>Nocardia</taxon>
    </lineage>
</organism>
<comment type="similarity">
    <text evidence="1">Belongs to the thioesterase family.</text>
</comment>
<dbReference type="InterPro" id="IPR020802">
    <property type="entry name" value="TesA-like"/>
</dbReference>
<dbReference type="InterPro" id="IPR001031">
    <property type="entry name" value="Thioesterase"/>
</dbReference>
<dbReference type="AlphaFoldDB" id="A0A6G9YM20"/>
<dbReference type="GO" id="GO:0016787">
    <property type="term" value="F:hydrolase activity"/>
    <property type="evidence" value="ECO:0007669"/>
    <property type="project" value="UniProtKB-KW"/>
</dbReference>
<gene>
    <name evidence="6" type="ORF">F5544_31960</name>
</gene>
<feature type="domain" description="Thioesterase TesA-like" evidence="5">
    <location>
        <begin position="25"/>
        <end position="247"/>
    </location>
</feature>
<name>A0A6G9YM20_9NOCA</name>
<dbReference type="Proteomes" id="UP000503540">
    <property type="component" value="Chromosome"/>
</dbReference>
<evidence type="ECO:0000256" key="3">
    <source>
        <dbReference type="ARBA" id="ARBA00022801"/>
    </source>
</evidence>
<dbReference type="GO" id="GO:0008610">
    <property type="term" value="P:lipid biosynthetic process"/>
    <property type="evidence" value="ECO:0007669"/>
    <property type="project" value="TreeGrafter"/>
</dbReference>
<dbReference type="EMBL" id="CP046172">
    <property type="protein sequence ID" value="QIS14231.1"/>
    <property type="molecule type" value="Genomic_DNA"/>
</dbReference>
<comment type="catalytic activity">
    <reaction evidence="4">
        <text>a fatty acyl-CoA + H2O = a fatty acid + CoA + H(+)</text>
        <dbReference type="Rhea" id="RHEA:16781"/>
        <dbReference type="ChEBI" id="CHEBI:15377"/>
        <dbReference type="ChEBI" id="CHEBI:15378"/>
        <dbReference type="ChEBI" id="CHEBI:28868"/>
        <dbReference type="ChEBI" id="CHEBI:57287"/>
        <dbReference type="ChEBI" id="CHEBI:77636"/>
    </reaction>
</comment>
<dbReference type="PANTHER" id="PTHR11487">
    <property type="entry name" value="THIOESTERASE"/>
    <property type="match status" value="1"/>
</dbReference>
<sequence>MRDEPTVDSWVRRYHPAPAAEVRLACLPHAGGSASFYFPMSKALGPAVEVLAVQYPGRQDRRKEACIEDIAELADLVAERLRPWAADRPLAIFGHSMGATLGFEIAQRFQHAGAPPPMLFVSGRRAPSRHRAETVHLRDDDGLLAEIRALSGTDRQLLDDDELLRAMLPAIRADYRAIERYRYQPRPPLSVPIHALVGTSDPRVDIEDARAWREHTTGEFDLHTFPGGHFYLNGAAAQVIDLVAAELSTLSRTARPC</sequence>
<evidence type="ECO:0000313" key="7">
    <source>
        <dbReference type="Proteomes" id="UP000503540"/>
    </source>
</evidence>
<accession>A0A6G9YM20</accession>
<dbReference type="SUPFAM" id="SSF53474">
    <property type="entry name" value="alpha/beta-Hydrolases"/>
    <property type="match status" value="1"/>
</dbReference>
<protein>
    <recommendedName>
        <fullName evidence="2">Thioesterase TesA</fullName>
    </recommendedName>
</protein>
<keyword evidence="7" id="KW-1185">Reference proteome</keyword>
<keyword evidence="3 6" id="KW-0378">Hydrolase</keyword>
<dbReference type="InterPro" id="IPR012223">
    <property type="entry name" value="TEII"/>
</dbReference>
<dbReference type="InterPro" id="IPR029058">
    <property type="entry name" value="AB_hydrolase_fold"/>
</dbReference>